<feature type="region of interest" description="Disordered" evidence="1">
    <location>
        <begin position="1"/>
        <end position="36"/>
    </location>
</feature>
<dbReference type="EMBL" id="AP006531">
    <property type="protein sequence ID" value="BAD82740.1"/>
    <property type="molecule type" value="Genomic_DNA"/>
</dbReference>
<feature type="domain" description="DUF834" evidence="2">
    <location>
        <begin position="61"/>
        <end position="86"/>
    </location>
</feature>
<feature type="domain" description="DUF834" evidence="2">
    <location>
        <begin position="21"/>
        <end position="55"/>
    </location>
</feature>
<evidence type="ECO:0000313" key="4">
    <source>
        <dbReference type="Proteomes" id="UP000000763"/>
    </source>
</evidence>
<dbReference type="InterPro" id="IPR008552">
    <property type="entry name" value="DUF834"/>
</dbReference>
<organism evidence="3 4">
    <name type="scientific">Oryza sativa subsp. japonica</name>
    <name type="common">Rice</name>
    <dbReference type="NCBI Taxonomy" id="39947"/>
    <lineage>
        <taxon>Eukaryota</taxon>
        <taxon>Viridiplantae</taxon>
        <taxon>Streptophyta</taxon>
        <taxon>Embryophyta</taxon>
        <taxon>Tracheophyta</taxon>
        <taxon>Spermatophyta</taxon>
        <taxon>Magnoliopsida</taxon>
        <taxon>Liliopsida</taxon>
        <taxon>Poales</taxon>
        <taxon>Poaceae</taxon>
        <taxon>BOP clade</taxon>
        <taxon>Oryzoideae</taxon>
        <taxon>Oryzeae</taxon>
        <taxon>Oryzinae</taxon>
        <taxon>Oryza</taxon>
        <taxon>Oryza sativa</taxon>
    </lineage>
</organism>
<dbReference type="AlphaFoldDB" id="Q5N716"/>
<feature type="region of interest" description="Disordered" evidence="1">
    <location>
        <begin position="82"/>
        <end position="126"/>
    </location>
</feature>
<evidence type="ECO:0000313" key="3">
    <source>
        <dbReference type="EMBL" id="BAD82740.1"/>
    </source>
</evidence>
<gene>
    <name evidence="3" type="primary">B1417F08.17</name>
</gene>
<evidence type="ECO:0000259" key="2">
    <source>
        <dbReference type="Pfam" id="PF05754"/>
    </source>
</evidence>
<accession>Q5N716</accession>
<reference evidence="4" key="1">
    <citation type="journal article" date="2005" name="Nature">
        <title>The map-based sequence of the rice genome.</title>
        <authorList>
            <consortium name="International rice genome sequencing project (IRGSP)"/>
            <person name="Matsumoto T."/>
            <person name="Wu J."/>
            <person name="Kanamori H."/>
            <person name="Katayose Y."/>
            <person name="Fujisawa M."/>
            <person name="Namiki N."/>
            <person name="Mizuno H."/>
            <person name="Yamamoto K."/>
            <person name="Antonio B.A."/>
            <person name="Baba T."/>
            <person name="Sakata K."/>
            <person name="Nagamura Y."/>
            <person name="Aoki H."/>
            <person name="Arikawa K."/>
            <person name="Arita K."/>
            <person name="Bito T."/>
            <person name="Chiden Y."/>
            <person name="Fujitsuka N."/>
            <person name="Fukunaka R."/>
            <person name="Hamada M."/>
            <person name="Harada C."/>
            <person name="Hayashi A."/>
            <person name="Hijishita S."/>
            <person name="Honda M."/>
            <person name="Hosokawa S."/>
            <person name="Ichikawa Y."/>
            <person name="Idonuma A."/>
            <person name="Iijima M."/>
            <person name="Ikeda M."/>
            <person name="Ikeno M."/>
            <person name="Ito K."/>
            <person name="Ito S."/>
            <person name="Ito T."/>
            <person name="Ito Y."/>
            <person name="Ito Y."/>
            <person name="Iwabuchi A."/>
            <person name="Kamiya K."/>
            <person name="Karasawa W."/>
            <person name="Kurita K."/>
            <person name="Katagiri S."/>
            <person name="Kikuta A."/>
            <person name="Kobayashi H."/>
            <person name="Kobayashi N."/>
            <person name="Machita K."/>
            <person name="Maehara T."/>
            <person name="Masukawa M."/>
            <person name="Mizubayashi T."/>
            <person name="Mukai Y."/>
            <person name="Nagasaki H."/>
            <person name="Nagata Y."/>
            <person name="Naito S."/>
            <person name="Nakashima M."/>
            <person name="Nakama Y."/>
            <person name="Nakamichi Y."/>
            <person name="Nakamura M."/>
            <person name="Meguro A."/>
            <person name="Negishi M."/>
            <person name="Ohta I."/>
            <person name="Ohta T."/>
            <person name="Okamoto M."/>
            <person name="Ono N."/>
            <person name="Saji S."/>
            <person name="Sakaguchi M."/>
            <person name="Sakai K."/>
            <person name="Shibata M."/>
            <person name="Shimokawa T."/>
            <person name="Song J."/>
            <person name="Takazaki Y."/>
            <person name="Terasawa K."/>
            <person name="Tsugane M."/>
            <person name="Tsuji K."/>
            <person name="Ueda S."/>
            <person name="Waki K."/>
            <person name="Yamagata H."/>
            <person name="Yamamoto M."/>
            <person name="Yamamoto S."/>
            <person name="Yamane H."/>
            <person name="Yoshiki S."/>
            <person name="Yoshihara R."/>
            <person name="Yukawa K."/>
            <person name="Zhong H."/>
            <person name="Yano M."/>
            <person name="Yuan Q."/>
            <person name="Ouyang S."/>
            <person name="Liu J."/>
            <person name="Jones K.M."/>
            <person name="Gansberger K."/>
            <person name="Moffat K."/>
            <person name="Hill J."/>
            <person name="Bera J."/>
            <person name="Fadrosh D."/>
            <person name="Jin S."/>
            <person name="Johri S."/>
            <person name="Kim M."/>
            <person name="Overton L."/>
            <person name="Reardon M."/>
            <person name="Tsitrin T."/>
            <person name="Vuong H."/>
            <person name="Weaver B."/>
            <person name="Ciecko A."/>
            <person name="Tallon L."/>
            <person name="Jackson J."/>
            <person name="Pai G."/>
            <person name="Aken S.V."/>
            <person name="Utterback T."/>
            <person name="Reidmuller S."/>
            <person name="Feldblyum T."/>
            <person name="Hsiao J."/>
            <person name="Zismann V."/>
            <person name="Iobst S."/>
            <person name="de Vazeille A.R."/>
            <person name="Buell C.R."/>
            <person name="Ying K."/>
            <person name="Li Y."/>
            <person name="Lu T."/>
            <person name="Huang Y."/>
            <person name="Zhao Q."/>
            <person name="Feng Q."/>
            <person name="Zhang L."/>
            <person name="Zhu J."/>
            <person name="Weng Q."/>
            <person name="Mu J."/>
            <person name="Lu Y."/>
            <person name="Fan D."/>
            <person name="Liu Y."/>
            <person name="Guan J."/>
            <person name="Zhang Y."/>
            <person name="Yu S."/>
            <person name="Liu X."/>
            <person name="Zhang Y."/>
            <person name="Hong G."/>
            <person name="Han B."/>
            <person name="Choisne N."/>
            <person name="Demange N."/>
            <person name="Orjeda G."/>
            <person name="Samain S."/>
            <person name="Cattolico L."/>
            <person name="Pelletier E."/>
            <person name="Couloux A."/>
            <person name="Segurens B."/>
            <person name="Wincker P."/>
            <person name="D'Hont A."/>
            <person name="Scarpelli C."/>
            <person name="Weissenbach J."/>
            <person name="Salanoubat M."/>
            <person name="Quetier F."/>
            <person name="Yu Y."/>
            <person name="Kim H.R."/>
            <person name="Rambo T."/>
            <person name="Currie J."/>
            <person name="Collura K."/>
            <person name="Luo M."/>
            <person name="Yang T."/>
            <person name="Ammiraju J.S.S."/>
            <person name="Engler F."/>
            <person name="Soderlund C."/>
            <person name="Wing R.A."/>
            <person name="Palmer L.E."/>
            <person name="de la Bastide M."/>
            <person name="Spiegel L."/>
            <person name="Nascimento L."/>
            <person name="Zutavern T."/>
            <person name="O'Shaughnessy A."/>
            <person name="Dike S."/>
            <person name="Dedhia N."/>
            <person name="Preston R."/>
            <person name="Balija V."/>
            <person name="McCombie W.R."/>
            <person name="Chow T."/>
            <person name="Chen H."/>
            <person name="Chung M."/>
            <person name="Chen C."/>
            <person name="Shaw J."/>
            <person name="Wu H."/>
            <person name="Hsiao K."/>
            <person name="Chao Y."/>
            <person name="Chu M."/>
            <person name="Cheng C."/>
            <person name="Hour A."/>
            <person name="Lee P."/>
            <person name="Lin S."/>
            <person name="Lin Y."/>
            <person name="Liou J."/>
            <person name="Liu S."/>
            <person name="Hsing Y."/>
            <person name="Raghuvanshi S."/>
            <person name="Mohanty A."/>
            <person name="Bharti A.K."/>
            <person name="Gaur A."/>
            <person name="Gupta V."/>
            <person name="Kumar D."/>
            <person name="Ravi V."/>
            <person name="Vij S."/>
            <person name="Kapur A."/>
            <person name="Khurana P."/>
            <person name="Khurana P."/>
            <person name="Khurana J.P."/>
            <person name="Tyagi A.K."/>
            <person name="Gaikwad K."/>
            <person name="Singh A."/>
            <person name="Dalal V."/>
            <person name="Srivastava S."/>
            <person name="Dixit A."/>
            <person name="Pal A.K."/>
            <person name="Ghazi I.A."/>
            <person name="Yadav M."/>
            <person name="Pandit A."/>
            <person name="Bhargava A."/>
            <person name="Sureshbabu K."/>
            <person name="Batra K."/>
            <person name="Sharma T.R."/>
            <person name="Mohapatra T."/>
            <person name="Singh N.K."/>
            <person name="Messing J."/>
            <person name="Nelson A.B."/>
            <person name="Fuks G."/>
            <person name="Kavchok S."/>
            <person name="Keizer G."/>
            <person name="Linton E."/>
            <person name="Llaca V."/>
            <person name="Song R."/>
            <person name="Tanyolac B."/>
            <person name="Young S."/>
            <person name="Ho-Il K."/>
            <person name="Hahn J.H."/>
            <person name="Sangsakoo G."/>
            <person name="Vanavichit A."/>
            <person name="de Mattos Luiz.A.T."/>
            <person name="Zimmer P.D."/>
            <person name="Malone G."/>
            <person name="Dellagostin O."/>
            <person name="de Oliveira A.C."/>
            <person name="Bevan M."/>
            <person name="Bancroft I."/>
            <person name="Minx P."/>
            <person name="Cordum H."/>
            <person name="Wilson R."/>
            <person name="Cheng Z."/>
            <person name="Jin W."/>
            <person name="Jiang J."/>
            <person name="Leong S.A."/>
            <person name="Iwama H."/>
            <person name="Gojobori T."/>
            <person name="Itoh T."/>
            <person name="Niimura Y."/>
            <person name="Fujii Y."/>
            <person name="Habara T."/>
            <person name="Sakai H."/>
            <person name="Sato Y."/>
            <person name="Wilson G."/>
            <person name="Kumar K."/>
            <person name="McCouch S."/>
            <person name="Juretic N."/>
            <person name="Hoen D."/>
            <person name="Wright S."/>
            <person name="Bruskiewich R."/>
            <person name="Bureau T."/>
            <person name="Miyao A."/>
            <person name="Hirochika H."/>
            <person name="Nishikawa T."/>
            <person name="Kadowaki K."/>
            <person name="Sugiura M."/>
            <person name="Burr B."/>
            <person name="Sasaki T."/>
        </authorList>
    </citation>
    <scope>NUCLEOTIDE SEQUENCE [LARGE SCALE GENOMIC DNA]</scope>
    <source>
        <strain evidence="4">cv. Nipponbare</strain>
    </source>
</reference>
<name>Q5N716_ORYSJ</name>
<dbReference type="Pfam" id="PF05754">
    <property type="entry name" value="DUF834"/>
    <property type="match status" value="2"/>
</dbReference>
<dbReference type="Proteomes" id="UP000000763">
    <property type="component" value="Chromosome 1"/>
</dbReference>
<protein>
    <recommendedName>
        <fullName evidence="2">DUF834 domain-containing protein</fullName>
    </recommendedName>
</protein>
<sequence>MEEGEEADRRWRPWWSSPACGANGVPAAESGGGEADGVALGLANPTAATARPGVAASGYRSGGGEADGVALGLANPTAATARPGVAASGYRSGGGGEEGDGARAIEGTGELGEMGKKGQGIAGMVK</sequence>
<reference evidence="4" key="2">
    <citation type="journal article" date="2008" name="Nucleic Acids Res.">
        <title>The rice annotation project database (RAP-DB): 2008 update.</title>
        <authorList>
            <consortium name="The rice annotation project (RAP)"/>
        </authorList>
    </citation>
    <scope>GENOME REANNOTATION</scope>
    <source>
        <strain evidence="4">cv. Nipponbare</strain>
    </source>
</reference>
<feature type="compositionally biased region" description="Gly residues" evidence="1">
    <location>
        <begin position="109"/>
        <end position="126"/>
    </location>
</feature>
<proteinExistence type="predicted"/>
<evidence type="ECO:0000256" key="1">
    <source>
        <dbReference type="SAM" id="MobiDB-lite"/>
    </source>
</evidence>